<evidence type="ECO:0008006" key="2">
    <source>
        <dbReference type="Google" id="ProtNLM"/>
    </source>
</evidence>
<dbReference type="InterPro" id="IPR029063">
    <property type="entry name" value="SAM-dependent_MTases_sf"/>
</dbReference>
<accession>A0A382SCC7</accession>
<dbReference type="AlphaFoldDB" id="A0A382SCC7"/>
<name>A0A382SCC7_9ZZZZ</name>
<reference evidence="1" key="1">
    <citation type="submission" date="2018-05" db="EMBL/GenBank/DDBJ databases">
        <authorList>
            <person name="Lanie J.A."/>
            <person name="Ng W.-L."/>
            <person name="Kazmierczak K.M."/>
            <person name="Andrzejewski T.M."/>
            <person name="Davidsen T.M."/>
            <person name="Wayne K.J."/>
            <person name="Tettelin H."/>
            <person name="Glass J.I."/>
            <person name="Rusch D."/>
            <person name="Podicherti R."/>
            <person name="Tsui H.-C.T."/>
            <person name="Winkler M.E."/>
        </authorList>
    </citation>
    <scope>NUCLEOTIDE SEQUENCE</scope>
</reference>
<dbReference type="SUPFAM" id="SSF53335">
    <property type="entry name" value="S-adenosyl-L-methionine-dependent methyltransferases"/>
    <property type="match status" value="1"/>
</dbReference>
<gene>
    <name evidence="1" type="ORF">METZ01_LOCUS360066</name>
</gene>
<proteinExistence type="predicted"/>
<feature type="non-terminal residue" evidence="1">
    <location>
        <position position="268"/>
    </location>
</feature>
<organism evidence="1">
    <name type="scientific">marine metagenome</name>
    <dbReference type="NCBI Taxonomy" id="408172"/>
    <lineage>
        <taxon>unclassified sequences</taxon>
        <taxon>metagenomes</taxon>
        <taxon>ecological metagenomes</taxon>
    </lineage>
</organism>
<evidence type="ECO:0000313" key="1">
    <source>
        <dbReference type="EMBL" id="SVD07212.1"/>
    </source>
</evidence>
<sequence>MSKNFWENILSDSLDINNINIDSFRQIGADNNRFCTWDAIEPTSRYFKSLLYAYAENLDSRILQSKLSLDLKSDNKKNGDGIRHYLKNIRNQNLGNPLTINYFGNDISIDYLLSIDEMFFIDEELKESKTILEIGAGFGRLAHSIIENFENVERYIIVDLDLVLKLSKRYLSMVLNKKEFLKIKFISNNDLDAIQSLEPRGLDISINVDSFQEIEESIVLDYLEFISENSNYFYIKNPICKYHPDSVDIKFKNIVQFESVLTMGLCKD</sequence>
<dbReference type="NCBIfam" id="TIGR04371">
    <property type="entry name" value="methyltran_NanM"/>
    <property type="match status" value="1"/>
</dbReference>
<dbReference type="InterPro" id="IPR030807">
    <property type="entry name" value="Methyltran_NanM"/>
</dbReference>
<protein>
    <recommendedName>
        <fullName evidence="2">Sugar O-methyltransferase</fullName>
    </recommendedName>
</protein>
<dbReference type="EMBL" id="UINC01127829">
    <property type="protein sequence ID" value="SVD07212.1"/>
    <property type="molecule type" value="Genomic_DNA"/>
</dbReference>